<dbReference type="SUPFAM" id="SSF53448">
    <property type="entry name" value="Nucleotide-diphospho-sugar transferases"/>
    <property type="match status" value="1"/>
</dbReference>
<feature type="domain" description="Glycosyltransferase 2-like" evidence="1">
    <location>
        <begin position="307"/>
        <end position="407"/>
    </location>
</feature>
<dbReference type="Pfam" id="PF00535">
    <property type="entry name" value="Glycos_transf_2"/>
    <property type="match status" value="2"/>
</dbReference>
<dbReference type="Proteomes" id="UP001497444">
    <property type="component" value="Chromosome 7"/>
</dbReference>
<evidence type="ECO:0000313" key="2">
    <source>
        <dbReference type="EMBL" id="CAK9276411.1"/>
    </source>
</evidence>
<dbReference type="EMBL" id="OZ020102">
    <property type="protein sequence ID" value="CAK9276411.1"/>
    <property type="molecule type" value="Genomic_DNA"/>
</dbReference>
<evidence type="ECO:0000313" key="3">
    <source>
        <dbReference type="Proteomes" id="UP001497444"/>
    </source>
</evidence>
<dbReference type="PANTHER" id="PTHR43685:SF3">
    <property type="entry name" value="SLR2126 PROTEIN"/>
    <property type="match status" value="1"/>
</dbReference>
<protein>
    <recommendedName>
        <fullName evidence="1">Glycosyltransferase 2-like domain-containing protein</fullName>
    </recommendedName>
</protein>
<name>A0ABP0XBB7_9BRYO</name>
<dbReference type="Gene3D" id="3.90.550.10">
    <property type="entry name" value="Spore Coat Polysaccharide Biosynthesis Protein SpsA, Chain A"/>
    <property type="match status" value="2"/>
</dbReference>
<dbReference type="PANTHER" id="PTHR43685">
    <property type="entry name" value="GLYCOSYLTRANSFERASE"/>
    <property type="match status" value="1"/>
</dbReference>
<feature type="domain" description="Glycosyltransferase 2-like" evidence="1">
    <location>
        <begin position="144"/>
        <end position="195"/>
    </location>
</feature>
<dbReference type="InterPro" id="IPR050834">
    <property type="entry name" value="Glycosyltransf_2"/>
</dbReference>
<sequence length="587" mass="64221">MMAASFLKLGFKPPSSDLFFSSPFDLDGNTRRRRRRRRRSSVACMVCFAAAAAVAADKDVLLLVSRARRQQALQTITTQSLFKSSLLPDVIENVAQESKSGSSSSSSYYGSSSGSSVVVVGAGEETRETGIGIGGVQGEEGLWSIIIPTYDRRPILTKCLQALETQLGYERSGISRYEVIVVDDGSTDGTLEFLLPVSTCSGEEKEAAAIQPFCEGNFREENAHTTTTTTNTTTTTTGLDSQIRVRVCTSQSGERSSSTRRSNSGFAAARGFACQEPQEQIQLSQDLQLCTEAAANDFTTSSSRFTNCEGLEVSDKSSDSLQQSQRFPHVKVIRQQHAGATRARNLGVKCSRGAVVVFIDSDLVVTSDFLLAHGAALLEAHKQDGDDRAFTYGRVINTSNFERPEAENFKLTDKSAAFFATGNVAISRRLLLKAGELLGNAAEGPFDADFSEYGWEDLELGVRLKELGARIKHVPSAIGYHWHPAFSVDQIPKLVDQERQRGRNGVRFFHKHPKLGVRLMTQMTPFHEGLWFFLTFGGLLNEKLLEPILDRLVAAGKPGLAAVLLSPILNWHTVQAAKEEVKKLKMS</sequence>
<dbReference type="InterPro" id="IPR029044">
    <property type="entry name" value="Nucleotide-diphossugar_trans"/>
</dbReference>
<organism evidence="2 3">
    <name type="scientific">Sphagnum jensenii</name>
    <dbReference type="NCBI Taxonomy" id="128206"/>
    <lineage>
        <taxon>Eukaryota</taxon>
        <taxon>Viridiplantae</taxon>
        <taxon>Streptophyta</taxon>
        <taxon>Embryophyta</taxon>
        <taxon>Bryophyta</taxon>
        <taxon>Sphagnophytina</taxon>
        <taxon>Sphagnopsida</taxon>
        <taxon>Sphagnales</taxon>
        <taxon>Sphagnaceae</taxon>
        <taxon>Sphagnum</taxon>
    </lineage>
</organism>
<accession>A0ABP0XBB7</accession>
<evidence type="ECO:0000259" key="1">
    <source>
        <dbReference type="Pfam" id="PF00535"/>
    </source>
</evidence>
<dbReference type="CDD" id="cd00761">
    <property type="entry name" value="Glyco_tranf_GTA_type"/>
    <property type="match status" value="1"/>
</dbReference>
<gene>
    <name evidence="2" type="ORF">CSSPJE1EN1_LOCUS21889</name>
</gene>
<proteinExistence type="predicted"/>
<reference evidence="2" key="1">
    <citation type="submission" date="2024-02" db="EMBL/GenBank/DDBJ databases">
        <authorList>
            <consortium name="ELIXIR-Norway"/>
            <consortium name="Elixir Norway"/>
        </authorList>
    </citation>
    <scope>NUCLEOTIDE SEQUENCE</scope>
</reference>
<dbReference type="InterPro" id="IPR001173">
    <property type="entry name" value="Glyco_trans_2-like"/>
</dbReference>
<keyword evidence="3" id="KW-1185">Reference proteome</keyword>